<keyword evidence="2" id="KW-0342">GTP-binding</keyword>
<dbReference type="InterPro" id="IPR005225">
    <property type="entry name" value="Small_GTP-bd"/>
</dbReference>
<dbReference type="Proteomes" id="UP000085678">
    <property type="component" value="Unplaced"/>
</dbReference>
<dbReference type="KEGG" id="lak:106167607"/>
<dbReference type="GO" id="GO:0016020">
    <property type="term" value="C:membrane"/>
    <property type="evidence" value="ECO:0007669"/>
    <property type="project" value="InterPro"/>
</dbReference>
<dbReference type="SUPFAM" id="SSF53300">
    <property type="entry name" value="vWA-like"/>
    <property type="match status" value="1"/>
</dbReference>
<dbReference type="InterPro" id="IPR027417">
    <property type="entry name" value="P-loop_NTPase"/>
</dbReference>
<dbReference type="OrthoDB" id="1724672at2759"/>
<dbReference type="PROSITE" id="PS51421">
    <property type="entry name" value="RAS"/>
    <property type="match status" value="1"/>
</dbReference>
<dbReference type="Gene3D" id="3.40.50.300">
    <property type="entry name" value="P-loop containing nucleotide triphosphate hydrolases"/>
    <property type="match status" value="2"/>
</dbReference>
<keyword evidence="3" id="KW-1185">Reference proteome</keyword>
<dbReference type="Pfam" id="PF00071">
    <property type="entry name" value="Ras"/>
    <property type="match status" value="2"/>
</dbReference>
<dbReference type="SMART" id="SM00173">
    <property type="entry name" value="RAS"/>
    <property type="match status" value="1"/>
</dbReference>
<dbReference type="SUPFAM" id="SSF52540">
    <property type="entry name" value="P-loop containing nucleoside triphosphate hydrolases"/>
    <property type="match status" value="2"/>
</dbReference>
<dbReference type="RefSeq" id="XP_013401879.1">
    <property type="nucleotide sequence ID" value="XM_013546425.1"/>
</dbReference>
<dbReference type="STRING" id="7574.A0A1S3IUJ8"/>
<dbReference type="PANTHER" id="PTHR24070">
    <property type="entry name" value="RAS, DI-RAS, AND RHEB FAMILY MEMBERS OF SMALL GTPASE SUPERFAMILY"/>
    <property type="match status" value="1"/>
</dbReference>
<dbReference type="SMART" id="SM00174">
    <property type="entry name" value="RHO"/>
    <property type="match status" value="1"/>
</dbReference>
<evidence type="ECO:0000313" key="6">
    <source>
        <dbReference type="RefSeq" id="XP_013401882.1"/>
    </source>
</evidence>
<reference evidence="4 5" key="1">
    <citation type="submission" date="2025-04" db="UniProtKB">
        <authorList>
            <consortium name="RefSeq"/>
        </authorList>
    </citation>
    <scope>IDENTIFICATION</scope>
    <source>
        <tissue evidence="4 5">Gonads</tissue>
    </source>
</reference>
<accession>A0A1S3IUJ8</accession>
<evidence type="ECO:0000256" key="2">
    <source>
        <dbReference type="ARBA" id="ARBA00023134"/>
    </source>
</evidence>
<dbReference type="RefSeq" id="XP_013401882.1">
    <property type="nucleotide sequence ID" value="XM_013546428.1"/>
</dbReference>
<dbReference type="Gene3D" id="3.40.50.410">
    <property type="entry name" value="von Willebrand factor, type A domain"/>
    <property type="match status" value="1"/>
</dbReference>
<evidence type="ECO:0000313" key="4">
    <source>
        <dbReference type="RefSeq" id="XP_013401879.1"/>
    </source>
</evidence>
<dbReference type="InterPro" id="IPR001806">
    <property type="entry name" value="Small_GTPase"/>
</dbReference>
<dbReference type="PRINTS" id="PR00449">
    <property type="entry name" value="RASTRNSFRMNG"/>
</dbReference>
<keyword evidence="1" id="KW-0547">Nucleotide-binding</keyword>
<name>A0A1S3IUJ8_LINAN</name>
<dbReference type="AlphaFoldDB" id="A0A1S3IUJ8"/>
<sequence length="844" mass="93653">MEFGSEFVYVSPSGESEQLEEVTVMEKSEFSVDTALNRNNFSNGKGVGKTCFLDILDTAGQEEYSSMRELYVRSGQCFVIVYDVCDQYSFQEALAMYTWLQRIRCSMGDESKPAAILVGNKIDLIGQREVSTAEGEKAAKERDILFHETSAKTGENVSNAFEELVLQTARKYGKRSEYKVVVLGSGGVGKSSLTVRYTTDMFVESYDPTIEDSYRKMVNIDGLEEVETRSADESQGKRLNRGPRFQMFKWLNCCGSQKATKKEAKLNNLSEGSAIKKRPKNPVKNVYKQRADCNVVLLHLGALEEEEDQVMGCPVMCNTCSVVLSPLSAVEQNGDGTMTCVCEFCGNENKNIDMNQKALPSSDTVDYILSPPTKPSTDNEELLEKKITLPGIVVYCFDISGSMGSTTPVPALQAEWKNLKQKNPGSSDSLYISRLECVKIAAIRQLEMLNMDQPEKPVAFIIFSGEVTVILFNKGEVNKYLVPSSYLNSYDELVEYGMNLANGMNLDPISQSFSTAESMIQDFKVAGATALGPALAVATGLVFKDRKSEIILCTDGEPNVGVGCKGYDDEFYGKIGSLARNMCATISIIGTEGESSGMHNVSQCVAASGGTVNILKPHELSRQLRLIYQNPVVATDVEVAFALHPSLKFEDKDENMWVQDIGNVTKAMDLTYSFKARDDNKPLNMDQLPFQVQIKYTKPDGTKCLRVMRKMHKVTSKREEMEKNVNVAVRGVAAVQRSAAMAQAGQCAEAREDLESVQRLFARGATTSSQIEEGYIFEVETKDFHQMLENSFAGNVQSDHATKVLHQKKNLPLLQFSSAQAKKGAIQKRKVCEEYRDKYYSYEC</sequence>
<dbReference type="GO" id="GO:0007165">
    <property type="term" value="P:signal transduction"/>
    <property type="evidence" value="ECO:0007669"/>
    <property type="project" value="InterPro"/>
</dbReference>
<evidence type="ECO:0000313" key="3">
    <source>
        <dbReference type="Proteomes" id="UP000085678"/>
    </source>
</evidence>
<gene>
    <name evidence="4 5 6" type="primary">LOC106167607</name>
</gene>
<protein>
    <submittedName>
        <fullName evidence="4 5">Circularly permutated Ras protein 1</fullName>
    </submittedName>
</protein>
<dbReference type="InterPro" id="IPR036465">
    <property type="entry name" value="vWFA_dom_sf"/>
</dbReference>
<dbReference type="RefSeq" id="XP_013401881.1">
    <property type="nucleotide sequence ID" value="XM_013546427.1"/>
</dbReference>
<dbReference type="InterPro" id="IPR020849">
    <property type="entry name" value="Small_GTPase_Ras-type"/>
</dbReference>
<evidence type="ECO:0000313" key="5">
    <source>
        <dbReference type="RefSeq" id="XP_013401881.1"/>
    </source>
</evidence>
<dbReference type="GO" id="GO:0005525">
    <property type="term" value="F:GTP binding"/>
    <property type="evidence" value="ECO:0007669"/>
    <property type="project" value="UniProtKB-KW"/>
</dbReference>
<dbReference type="SMART" id="SM00175">
    <property type="entry name" value="RAB"/>
    <property type="match status" value="1"/>
</dbReference>
<proteinExistence type="predicted"/>
<organism evidence="3 6">
    <name type="scientific">Lingula anatina</name>
    <name type="common">Brachiopod</name>
    <name type="synonym">Lingula unguis</name>
    <dbReference type="NCBI Taxonomy" id="7574"/>
    <lineage>
        <taxon>Eukaryota</taxon>
        <taxon>Metazoa</taxon>
        <taxon>Spiralia</taxon>
        <taxon>Lophotrochozoa</taxon>
        <taxon>Brachiopoda</taxon>
        <taxon>Linguliformea</taxon>
        <taxon>Lingulata</taxon>
        <taxon>Lingulida</taxon>
        <taxon>Linguloidea</taxon>
        <taxon>Lingulidae</taxon>
        <taxon>Lingula</taxon>
    </lineage>
</organism>
<dbReference type="GeneID" id="106167607"/>
<dbReference type="PROSITE" id="PS51419">
    <property type="entry name" value="RAB"/>
    <property type="match status" value="1"/>
</dbReference>
<dbReference type="NCBIfam" id="TIGR00231">
    <property type="entry name" value="small_GTP"/>
    <property type="match status" value="1"/>
</dbReference>
<evidence type="ECO:0000256" key="1">
    <source>
        <dbReference type="ARBA" id="ARBA00022741"/>
    </source>
</evidence>
<dbReference type="GO" id="GO:0003924">
    <property type="term" value="F:GTPase activity"/>
    <property type="evidence" value="ECO:0007669"/>
    <property type="project" value="InterPro"/>
</dbReference>